<gene>
    <name evidence="4" type="ORF">WA026_016237</name>
</gene>
<evidence type="ECO:0008006" key="6">
    <source>
        <dbReference type="Google" id="ProtNLM"/>
    </source>
</evidence>
<keyword evidence="5" id="KW-1185">Reference proteome</keyword>
<protein>
    <recommendedName>
        <fullName evidence="6">PRANC domain-containing protein</fullName>
    </recommendedName>
</protein>
<evidence type="ECO:0000256" key="2">
    <source>
        <dbReference type="ARBA" id="ARBA00023043"/>
    </source>
</evidence>
<feature type="repeat" description="ANK" evidence="3">
    <location>
        <begin position="138"/>
        <end position="170"/>
    </location>
</feature>
<evidence type="ECO:0000313" key="5">
    <source>
        <dbReference type="Proteomes" id="UP001431783"/>
    </source>
</evidence>
<name>A0AAW1TPE4_9CUCU</name>
<dbReference type="Pfam" id="PF12796">
    <property type="entry name" value="Ank_2"/>
    <property type="match status" value="1"/>
</dbReference>
<evidence type="ECO:0000256" key="3">
    <source>
        <dbReference type="PROSITE-ProRule" id="PRU00023"/>
    </source>
</evidence>
<dbReference type="PROSITE" id="PS50297">
    <property type="entry name" value="ANK_REP_REGION"/>
    <property type="match status" value="2"/>
</dbReference>
<accession>A0AAW1TPE4</accession>
<dbReference type="InterPro" id="IPR036770">
    <property type="entry name" value="Ankyrin_rpt-contain_sf"/>
</dbReference>
<dbReference type="InterPro" id="IPR002110">
    <property type="entry name" value="Ankyrin_rpt"/>
</dbReference>
<dbReference type="SMART" id="SM00248">
    <property type="entry name" value="ANK"/>
    <property type="match status" value="4"/>
</dbReference>
<dbReference type="AlphaFoldDB" id="A0AAW1TPE4"/>
<sequence length="337" mass="38893">MFTDLQYAVMLEEEEYLRRELENSSDINSLGSLGFTPLLLACMLRNEKAIETILDFKPAMNIKSSCNKTALSIFVRSLPPNELLLRRFLEEGADPNIADDIGRTALHFVFYRGQFEKIEEYISLLLQYKADVHSKDIYGHTPLHEAILRGSHGSVRILLKNGALTNNKNFQDKTELELAVLHKVKFPRVMKIISEYIILRHFFTNQVDPVDLNLICAIEEISRYKDECNSELEASKCITLGDSTVTCYDIFLLRPKDLAKKLRYRNVPISMMKIDKESYPIFGDYLAQNLQYCVERVEAVDRGYEFLRKLCPDIPTDCIEKIVSFLANTDLMRLRLV</sequence>
<dbReference type="PANTHER" id="PTHR24198:SF165">
    <property type="entry name" value="ANKYRIN REPEAT-CONTAINING PROTEIN-RELATED"/>
    <property type="match status" value="1"/>
</dbReference>
<keyword evidence="2 3" id="KW-0040">ANK repeat</keyword>
<dbReference type="EMBL" id="JARQZJ010000009">
    <property type="protein sequence ID" value="KAK9872183.1"/>
    <property type="molecule type" value="Genomic_DNA"/>
</dbReference>
<evidence type="ECO:0000256" key="1">
    <source>
        <dbReference type="ARBA" id="ARBA00022737"/>
    </source>
</evidence>
<feature type="repeat" description="ANK" evidence="3">
    <location>
        <begin position="101"/>
        <end position="137"/>
    </location>
</feature>
<keyword evidence="1" id="KW-0677">Repeat</keyword>
<dbReference type="PROSITE" id="PS50088">
    <property type="entry name" value="ANK_REPEAT"/>
    <property type="match status" value="2"/>
</dbReference>
<evidence type="ECO:0000313" key="4">
    <source>
        <dbReference type="EMBL" id="KAK9872183.1"/>
    </source>
</evidence>
<comment type="caution">
    <text evidence="4">The sequence shown here is derived from an EMBL/GenBank/DDBJ whole genome shotgun (WGS) entry which is preliminary data.</text>
</comment>
<organism evidence="4 5">
    <name type="scientific">Henosepilachna vigintioctopunctata</name>
    <dbReference type="NCBI Taxonomy" id="420089"/>
    <lineage>
        <taxon>Eukaryota</taxon>
        <taxon>Metazoa</taxon>
        <taxon>Ecdysozoa</taxon>
        <taxon>Arthropoda</taxon>
        <taxon>Hexapoda</taxon>
        <taxon>Insecta</taxon>
        <taxon>Pterygota</taxon>
        <taxon>Neoptera</taxon>
        <taxon>Endopterygota</taxon>
        <taxon>Coleoptera</taxon>
        <taxon>Polyphaga</taxon>
        <taxon>Cucujiformia</taxon>
        <taxon>Coccinelloidea</taxon>
        <taxon>Coccinellidae</taxon>
        <taxon>Epilachninae</taxon>
        <taxon>Epilachnini</taxon>
        <taxon>Henosepilachna</taxon>
    </lineage>
</organism>
<dbReference type="SUPFAM" id="SSF48403">
    <property type="entry name" value="Ankyrin repeat"/>
    <property type="match status" value="1"/>
</dbReference>
<dbReference type="PANTHER" id="PTHR24198">
    <property type="entry name" value="ANKYRIN REPEAT AND PROTEIN KINASE DOMAIN-CONTAINING PROTEIN"/>
    <property type="match status" value="1"/>
</dbReference>
<proteinExistence type="predicted"/>
<dbReference type="Proteomes" id="UP001431783">
    <property type="component" value="Unassembled WGS sequence"/>
</dbReference>
<dbReference type="Gene3D" id="1.25.40.20">
    <property type="entry name" value="Ankyrin repeat-containing domain"/>
    <property type="match status" value="1"/>
</dbReference>
<reference evidence="4 5" key="1">
    <citation type="submission" date="2023-03" db="EMBL/GenBank/DDBJ databases">
        <title>Genome insight into feeding habits of ladybird beetles.</title>
        <authorList>
            <person name="Li H.-S."/>
            <person name="Huang Y.-H."/>
            <person name="Pang H."/>
        </authorList>
    </citation>
    <scope>NUCLEOTIDE SEQUENCE [LARGE SCALE GENOMIC DNA]</scope>
    <source>
        <strain evidence="4">SYSU_2023b</strain>
        <tissue evidence="4">Whole body</tissue>
    </source>
</reference>